<evidence type="ECO:0000313" key="2">
    <source>
        <dbReference type="EMBL" id="CAL1610729.1"/>
    </source>
</evidence>
<dbReference type="Proteomes" id="UP001497482">
    <property type="component" value="Chromosome 7"/>
</dbReference>
<keyword evidence="3" id="KW-1185">Reference proteome</keyword>
<evidence type="ECO:0000313" key="3">
    <source>
        <dbReference type="Proteomes" id="UP001497482"/>
    </source>
</evidence>
<organism evidence="2 3">
    <name type="scientific">Knipowitschia caucasica</name>
    <name type="common">Caucasian dwarf goby</name>
    <name type="synonym">Pomatoschistus caucasicus</name>
    <dbReference type="NCBI Taxonomy" id="637954"/>
    <lineage>
        <taxon>Eukaryota</taxon>
        <taxon>Metazoa</taxon>
        <taxon>Chordata</taxon>
        <taxon>Craniata</taxon>
        <taxon>Vertebrata</taxon>
        <taxon>Euteleostomi</taxon>
        <taxon>Actinopterygii</taxon>
        <taxon>Neopterygii</taxon>
        <taxon>Teleostei</taxon>
        <taxon>Neoteleostei</taxon>
        <taxon>Acanthomorphata</taxon>
        <taxon>Gobiaria</taxon>
        <taxon>Gobiiformes</taxon>
        <taxon>Gobioidei</taxon>
        <taxon>Gobiidae</taxon>
        <taxon>Gobiinae</taxon>
        <taxon>Knipowitschia</taxon>
    </lineage>
</organism>
<name>A0AAV2MC11_KNICA</name>
<accession>A0AAV2MC11</accession>
<reference evidence="2 3" key="1">
    <citation type="submission" date="2024-04" db="EMBL/GenBank/DDBJ databases">
        <authorList>
            <person name="Waldvogel A.-M."/>
            <person name="Schoenle A."/>
        </authorList>
    </citation>
    <scope>NUCLEOTIDE SEQUENCE [LARGE SCALE GENOMIC DNA]</scope>
</reference>
<protein>
    <submittedName>
        <fullName evidence="2">Uncharacterized protein</fullName>
    </submittedName>
</protein>
<sequence>MPNKIPPLLAGVKEYCVKNAHSGREQERKSQRLDLPSSKLLEKTGVGRHPSKEAELAKGTRSQTWGKR</sequence>
<feature type="compositionally biased region" description="Basic and acidic residues" evidence="1">
    <location>
        <begin position="22"/>
        <end position="32"/>
    </location>
</feature>
<feature type="region of interest" description="Disordered" evidence="1">
    <location>
        <begin position="20"/>
        <end position="68"/>
    </location>
</feature>
<proteinExistence type="predicted"/>
<evidence type="ECO:0000256" key="1">
    <source>
        <dbReference type="SAM" id="MobiDB-lite"/>
    </source>
</evidence>
<dbReference type="AlphaFoldDB" id="A0AAV2MC11"/>
<dbReference type="EMBL" id="OZ035829">
    <property type="protein sequence ID" value="CAL1610729.1"/>
    <property type="molecule type" value="Genomic_DNA"/>
</dbReference>
<gene>
    <name evidence="2" type="ORF">KC01_LOCUS37289</name>
</gene>